<protein>
    <submittedName>
        <fullName evidence="1">Uncharacterized protein</fullName>
    </submittedName>
</protein>
<name>A0A1I5NX63_9SPHN</name>
<accession>A0A1I5NX63</accession>
<evidence type="ECO:0000313" key="1">
    <source>
        <dbReference type="EMBL" id="SFP26220.1"/>
    </source>
</evidence>
<proteinExistence type="predicted"/>
<reference evidence="2" key="1">
    <citation type="submission" date="2016-10" db="EMBL/GenBank/DDBJ databases">
        <authorList>
            <person name="Varghese N."/>
            <person name="Submissions S."/>
        </authorList>
    </citation>
    <scope>NUCLEOTIDE SEQUENCE [LARGE SCALE GENOMIC DNA]</scope>
    <source>
        <strain evidence="2">CGMCC 1.7715</strain>
    </source>
</reference>
<dbReference type="EMBL" id="FOWZ01000003">
    <property type="protein sequence ID" value="SFP26220.1"/>
    <property type="molecule type" value="Genomic_DNA"/>
</dbReference>
<keyword evidence="2" id="KW-1185">Reference proteome</keyword>
<gene>
    <name evidence="1" type="ORF">SAMN04488060_2149</name>
</gene>
<dbReference type="AlphaFoldDB" id="A0A1I5NX63"/>
<sequence length="251" mass="27400">MCEHLITYRTTSLPETTAARLAALLRKGSRAWGLVFPLEFRTRIAGVSAGLGRGRILETRETEGGTDTRTHWHLLLSLHQPLLRARVRFVYSTHRSRCHTGSGVRPTAHWGLSARGKEFAWLVDLMDCGPCHHILGLAYTFSVRACHEKRGGFLAYADQHRRHGSSMVGQGHSIASTSGRDGLVGDDGRNGDTWRAPNLCAPCLLCSALANDPLVGTLTNGRSADCGHHHVGPGELGLPHCRFDDTLSIAR</sequence>
<dbReference type="STRING" id="604088.SAMN04488060_2149"/>
<evidence type="ECO:0000313" key="2">
    <source>
        <dbReference type="Proteomes" id="UP000199331"/>
    </source>
</evidence>
<organism evidence="1 2">
    <name type="scientific">Qipengyuania nanhaisediminis</name>
    <dbReference type="NCBI Taxonomy" id="604088"/>
    <lineage>
        <taxon>Bacteria</taxon>
        <taxon>Pseudomonadati</taxon>
        <taxon>Pseudomonadota</taxon>
        <taxon>Alphaproteobacteria</taxon>
        <taxon>Sphingomonadales</taxon>
        <taxon>Erythrobacteraceae</taxon>
        <taxon>Qipengyuania</taxon>
    </lineage>
</organism>
<dbReference type="Proteomes" id="UP000199331">
    <property type="component" value="Unassembled WGS sequence"/>
</dbReference>